<name>A0ACC2FWA8_DALPE</name>
<gene>
    <name evidence="1" type="ORF">DPEC_G00247560</name>
</gene>
<sequence length="130" mass="14377">MDQILSGVSGVLCYLDDILVTGKDEDLRNLDATLQRLRDYGLRVRKDKCAFFQSSMEYLGYVIDAQGLHKAPSKVKAILDPPVPHRVGKWPEVAIMKSTTAGKTIEKLGEVFSRFGSPLQLVSDNGPQLV</sequence>
<evidence type="ECO:0000313" key="2">
    <source>
        <dbReference type="Proteomes" id="UP001157502"/>
    </source>
</evidence>
<evidence type="ECO:0000313" key="1">
    <source>
        <dbReference type="EMBL" id="KAJ7995724.1"/>
    </source>
</evidence>
<dbReference type="Proteomes" id="UP001157502">
    <property type="component" value="Chromosome 21"/>
</dbReference>
<protein>
    <submittedName>
        <fullName evidence="1">Uncharacterized protein</fullName>
    </submittedName>
</protein>
<organism evidence="1 2">
    <name type="scientific">Dallia pectoralis</name>
    <name type="common">Alaska blackfish</name>
    <dbReference type="NCBI Taxonomy" id="75939"/>
    <lineage>
        <taxon>Eukaryota</taxon>
        <taxon>Metazoa</taxon>
        <taxon>Chordata</taxon>
        <taxon>Craniata</taxon>
        <taxon>Vertebrata</taxon>
        <taxon>Euteleostomi</taxon>
        <taxon>Actinopterygii</taxon>
        <taxon>Neopterygii</taxon>
        <taxon>Teleostei</taxon>
        <taxon>Protacanthopterygii</taxon>
        <taxon>Esociformes</taxon>
        <taxon>Umbridae</taxon>
        <taxon>Dallia</taxon>
    </lineage>
</organism>
<accession>A0ACC2FWA8</accession>
<proteinExistence type="predicted"/>
<reference evidence="1" key="1">
    <citation type="submission" date="2021-05" db="EMBL/GenBank/DDBJ databases">
        <authorList>
            <person name="Pan Q."/>
            <person name="Jouanno E."/>
            <person name="Zahm M."/>
            <person name="Klopp C."/>
            <person name="Cabau C."/>
            <person name="Louis A."/>
            <person name="Berthelot C."/>
            <person name="Parey E."/>
            <person name="Roest Crollius H."/>
            <person name="Montfort J."/>
            <person name="Robinson-Rechavi M."/>
            <person name="Bouchez O."/>
            <person name="Lampietro C."/>
            <person name="Lopez Roques C."/>
            <person name="Donnadieu C."/>
            <person name="Postlethwait J."/>
            <person name="Bobe J."/>
            <person name="Dillon D."/>
            <person name="Chandos A."/>
            <person name="von Hippel F."/>
            <person name="Guiguen Y."/>
        </authorList>
    </citation>
    <scope>NUCLEOTIDE SEQUENCE</scope>
    <source>
        <strain evidence="1">YG-Jan2019</strain>
    </source>
</reference>
<keyword evidence="2" id="KW-1185">Reference proteome</keyword>
<comment type="caution">
    <text evidence="1">The sequence shown here is derived from an EMBL/GenBank/DDBJ whole genome shotgun (WGS) entry which is preliminary data.</text>
</comment>
<dbReference type="EMBL" id="CM055748">
    <property type="protein sequence ID" value="KAJ7995724.1"/>
    <property type="molecule type" value="Genomic_DNA"/>
</dbReference>